<accession>A0A2S0MXD0</accession>
<dbReference type="GO" id="GO:0032259">
    <property type="term" value="P:methylation"/>
    <property type="evidence" value="ECO:0007669"/>
    <property type="project" value="UniProtKB-KW"/>
</dbReference>
<dbReference type="InterPro" id="IPR007094">
    <property type="entry name" value="RNA-dir_pol_PSvirus"/>
</dbReference>
<feature type="domain" description="RdRp catalytic" evidence="6">
    <location>
        <begin position="1"/>
        <end position="62"/>
    </location>
</feature>
<dbReference type="OrthoDB" id="9800643at2"/>
<sequence length="280" mass="29914">MNTIANTVTLALVWAQAQGLERIDAQWLLLHVLGQPDAGRAWLIAHGDDALAGTQWEQFSTLCARRAAGEPVAYLTGQKGFYGLDLRVDARVLDPRPDTETLVDWALNCLAGQSAPRVLDLGTGSGAIALALSHARPDAAVLAVDASADALDVARANAERLRLPVQFLQSDWFSKVQGPFGLIVSNPPYIAEQDPHLPALRHEPLSALVAGADGLRDLRAIAAAAPTHLVPGGWLLLEHGWDQAESVHALLHAQGFEAVQTRNDLAGIGRCSGAQWPRVK</sequence>
<dbReference type="Gene3D" id="1.10.8.10">
    <property type="entry name" value="DNA helicase RuvA subunit, C-terminal domain"/>
    <property type="match status" value="1"/>
</dbReference>
<dbReference type="NCBIfam" id="TIGR00536">
    <property type="entry name" value="hemK_fam"/>
    <property type="match status" value="1"/>
</dbReference>
<evidence type="ECO:0000256" key="4">
    <source>
        <dbReference type="ARBA" id="ARBA00048391"/>
    </source>
</evidence>
<dbReference type="PANTHER" id="PTHR18895:SF74">
    <property type="entry name" value="MTRF1L RELEASE FACTOR GLUTAMINE METHYLTRANSFERASE"/>
    <property type="match status" value="1"/>
</dbReference>
<dbReference type="PROSITE" id="PS50507">
    <property type="entry name" value="RDRP_SSRNA_POS"/>
    <property type="match status" value="1"/>
</dbReference>
<dbReference type="Gene3D" id="3.40.50.150">
    <property type="entry name" value="Vaccinia Virus protein VP39"/>
    <property type="match status" value="1"/>
</dbReference>
<dbReference type="GO" id="GO:0003676">
    <property type="term" value="F:nucleic acid binding"/>
    <property type="evidence" value="ECO:0007669"/>
    <property type="project" value="InterPro"/>
</dbReference>
<dbReference type="EC" id="2.1.1.297" evidence="5"/>
<feature type="binding site" evidence="5">
    <location>
        <position position="145"/>
    </location>
    <ligand>
        <name>S-adenosyl-L-methionine</name>
        <dbReference type="ChEBI" id="CHEBI:59789"/>
    </ligand>
</feature>
<dbReference type="Pfam" id="PF17827">
    <property type="entry name" value="PrmC_N"/>
    <property type="match status" value="1"/>
</dbReference>
<comment type="function">
    <text evidence="5">Methylates the class 1 translation termination release factors RF1/PrfA and RF2/PrfB on the glutamine residue of the universally conserved GGQ motif.</text>
</comment>
<dbReference type="AlphaFoldDB" id="A0A2S0MXD0"/>
<dbReference type="HAMAP" id="MF_02126">
    <property type="entry name" value="RF_methyltr_PrmC"/>
    <property type="match status" value="1"/>
</dbReference>
<evidence type="ECO:0000256" key="2">
    <source>
        <dbReference type="ARBA" id="ARBA00022679"/>
    </source>
</evidence>
<evidence type="ECO:0000259" key="6">
    <source>
        <dbReference type="PROSITE" id="PS50507"/>
    </source>
</evidence>
<dbReference type="EMBL" id="CP027669">
    <property type="protein sequence ID" value="AVO40542.1"/>
    <property type="molecule type" value="Genomic_DNA"/>
</dbReference>
<dbReference type="GO" id="GO:0102559">
    <property type="term" value="F:peptide chain release factor N(5)-glutamine methyltransferase activity"/>
    <property type="evidence" value="ECO:0007669"/>
    <property type="project" value="UniProtKB-EC"/>
</dbReference>
<dbReference type="GO" id="GO:0039694">
    <property type="term" value="P:viral RNA genome replication"/>
    <property type="evidence" value="ECO:0007669"/>
    <property type="project" value="InterPro"/>
</dbReference>
<evidence type="ECO:0000256" key="1">
    <source>
        <dbReference type="ARBA" id="ARBA00022603"/>
    </source>
</evidence>
<dbReference type="InterPro" id="IPR007848">
    <property type="entry name" value="Small_mtfrase_dom"/>
</dbReference>
<dbReference type="InterPro" id="IPR019874">
    <property type="entry name" value="RF_methyltr_PrmC"/>
</dbReference>
<dbReference type="Pfam" id="PF05175">
    <property type="entry name" value="MTS"/>
    <property type="match status" value="1"/>
</dbReference>
<name>A0A2S0MXD0_9BURK</name>
<dbReference type="NCBIfam" id="TIGR03534">
    <property type="entry name" value="RF_mod_PrmC"/>
    <property type="match status" value="1"/>
</dbReference>
<protein>
    <recommendedName>
        <fullName evidence="5">Release factor glutamine methyltransferase</fullName>
        <shortName evidence="5">RF MTase</shortName>
        <ecNumber evidence="5">2.1.1.297</ecNumber>
    </recommendedName>
    <alternativeName>
        <fullName evidence="5">N5-glutamine methyltransferase PrmC</fullName>
    </alternativeName>
    <alternativeName>
        <fullName evidence="5">Protein-(glutamine-N5) MTase PrmC</fullName>
    </alternativeName>
    <alternativeName>
        <fullName evidence="5">Protein-glutamine N-methyltransferase PrmC</fullName>
    </alternativeName>
</protein>
<comment type="similarity">
    <text evidence="5">Belongs to the protein N5-glutamine methyltransferase family. PrmC subfamily.</text>
</comment>
<evidence type="ECO:0000313" key="7">
    <source>
        <dbReference type="EMBL" id="AVO40542.1"/>
    </source>
</evidence>
<feature type="binding site" evidence="5">
    <location>
        <position position="172"/>
    </location>
    <ligand>
        <name>S-adenosyl-L-methionine</name>
        <dbReference type="ChEBI" id="CHEBI:59789"/>
    </ligand>
</feature>
<dbReference type="InterPro" id="IPR004556">
    <property type="entry name" value="HemK-like"/>
</dbReference>
<dbReference type="Proteomes" id="UP000239326">
    <property type="component" value="Chromosome"/>
</dbReference>
<evidence type="ECO:0000256" key="3">
    <source>
        <dbReference type="ARBA" id="ARBA00022691"/>
    </source>
</evidence>
<dbReference type="SUPFAM" id="SSF53335">
    <property type="entry name" value="S-adenosyl-L-methionine-dependent methyltransferases"/>
    <property type="match status" value="1"/>
</dbReference>
<dbReference type="InterPro" id="IPR040758">
    <property type="entry name" value="PrmC_N"/>
</dbReference>
<comment type="catalytic activity">
    <reaction evidence="4 5">
        <text>L-glutaminyl-[peptide chain release factor] + S-adenosyl-L-methionine = N(5)-methyl-L-glutaminyl-[peptide chain release factor] + S-adenosyl-L-homocysteine + H(+)</text>
        <dbReference type="Rhea" id="RHEA:42896"/>
        <dbReference type="Rhea" id="RHEA-COMP:10271"/>
        <dbReference type="Rhea" id="RHEA-COMP:10272"/>
        <dbReference type="ChEBI" id="CHEBI:15378"/>
        <dbReference type="ChEBI" id="CHEBI:30011"/>
        <dbReference type="ChEBI" id="CHEBI:57856"/>
        <dbReference type="ChEBI" id="CHEBI:59789"/>
        <dbReference type="ChEBI" id="CHEBI:61891"/>
        <dbReference type="EC" id="2.1.1.297"/>
    </reaction>
</comment>
<dbReference type="PANTHER" id="PTHR18895">
    <property type="entry name" value="HEMK METHYLTRANSFERASE"/>
    <property type="match status" value="1"/>
</dbReference>
<dbReference type="KEGG" id="simp:C6571_03920"/>
<keyword evidence="2 5" id="KW-0808">Transferase</keyword>
<keyword evidence="3 5" id="KW-0949">S-adenosyl-L-methionine</keyword>
<feature type="binding site" evidence="5">
    <location>
        <begin position="186"/>
        <end position="189"/>
    </location>
    <ligand>
        <name>substrate</name>
    </ligand>
</feature>
<evidence type="ECO:0000256" key="5">
    <source>
        <dbReference type="HAMAP-Rule" id="MF_02126"/>
    </source>
</evidence>
<feature type="binding site" evidence="5">
    <location>
        <position position="186"/>
    </location>
    <ligand>
        <name>S-adenosyl-L-methionine</name>
        <dbReference type="ChEBI" id="CHEBI:59789"/>
    </ligand>
</feature>
<keyword evidence="1 5" id="KW-0489">Methyltransferase</keyword>
<dbReference type="PROSITE" id="PS00092">
    <property type="entry name" value="N6_MTASE"/>
    <property type="match status" value="1"/>
</dbReference>
<dbReference type="GO" id="GO:0003968">
    <property type="term" value="F:RNA-directed RNA polymerase activity"/>
    <property type="evidence" value="ECO:0007669"/>
    <property type="project" value="InterPro"/>
</dbReference>
<organism evidence="7 8">
    <name type="scientific">Simplicispira suum</name>
    <dbReference type="NCBI Taxonomy" id="2109915"/>
    <lineage>
        <taxon>Bacteria</taxon>
        <taxon>Pseudomonadati</taxon>
        <taxon>Pseudomonadota</taxon>
        <taxon>Betaproteobacteria</taxon>
        <taxon>Burkholderiales</taxon>
        <taxon>Comamonadaceae</taxon>
        <taxon>Simplicispira</taxon>
    </lineage>
</organism>
<evidence type="ECO:0000313" key="8">
    <source>
        <dbReference type="Proteomes" id="UP000239326"/>
    </source>
</evidence>
<proteinExistence type="inferred from homology"/>
<reference evidence="7 8" key="1">
    <citation type="submission" date="2018-03" db="EMBL/GenBank/DDBJ databases">
        <title>Genome sequencing of Simplicispira sp.</title>
        <authorList>
            <person name="Kim S.-J."/>
            <person name="Heo J."/>
            <person name="Kwon S.-W."/>
        </authorList>
    </citation>
    <scope>NUCLEOTIDE SEQUENCE [LARGE SCALE GENOMIC DNA]</scope>
    <source>
        <strain evidence="7 8">SC1-8</strain>
    </source>
</reference>
<feature type="binding site" evidence="5">
    <location>
        <begin position="122"/>
        <end position="126"/>
    </location>
    <ligand>
        <name>S-adenosyl-L-methionine</name>
        <dbReference type="ChEBI" id="CHEBI:59789"/>
    </ligand>
</feature>
<dbReference type="InterPro" id="IPR029063">
    <property type="entry name" value="SAM-dependent_MTases_sf"/>
</dbReference>
<dbReference type="InterPro" id="IPR002052">
    <property type="entry name" value="DNA_methylase_N6_adenine_CS"/>
</dbReference>
<gene>
    <name evidence="5 7" type="primary">prmC</name>
    <name evidence="7" type="ORF">C6571_03920</name>
</gene>
<dbReference type="InterPro" id="IPR050320">
    <property type="entry name" value="N5-glutamine_MTase"/>
</dbReference>
<dbReference type="FunFam" id="3.40.50.150:FF:000053">
    <property type="entry name" value="Release factor glutamine methyltransferase"/>
    <property type="match status" value="1"/>
</dbReference>
<dbReference type="CDD" id="cd02440">
    <property type="entry name" value="AdoMet_MTases"/>
    <property type="match status" value="1"/>
</dbReference>
<dbReference type="RefSeq" id="WP_106445533.1">
    <property type="nucleotide sequence ID" value="NZ_CP027669.1"/>
</dbReference>
<keyword evidence="8" id="KW-1185">Reference proteome</keyword>